<evidence type="ECO:0000313" key="2">
    <source>
        <dbReference type="Proteomes" id="UP000821845"/>
    </source>
</evidence>
<dbReference type="Proteomes" id="UP000821845">
    <property type="component" value="Chromosome 9"/>
</dbReference>
<reference evidence="1" key="1">
    <citation type="submission" date="2020-05" db="EMBL/GenBank/DDBJ databases">
        <title>Large-scale comparative analyses of tick genomes elucidate their genetic diversity and vector capacities.</title>
        <authorList>
            <person name="Jia N."/>
            <person name="Wang J."/>
            <person name="Shi W."/>
            <person name="Du L."/>
            <person name="Sun Y."/>
            <person name="Zhan W."/>
            <person name="Jiang J."/>
            <person name="Wang Q."/>
            <person name="Zhang B."/>
            <person name="Ji P."/>
            <person name="Sakyi L.B."/>
            <person name="Cui X."/>
            <person name="Yuan T."/>
            <person name="Jiang B."/>
            <person name="Yang W."/>
            <person name="Lam T.T.-Y."/>
            <person name="Chang Q."/>
            <person name="Ding S."/>
            <person name="Wang X."/>
            <person name="Zhu J."/>
            <person name="Ruan X."/>
            <person name="Zhao L."/>
            <person name="Wei J."/>
            <person name="Que T."/>
            <person name="Du C."/>
            <person name="Cheng J."/>
            <person name="Dai P."/>
            <person name="Han X."/>
            <person name="Huang E."/>
            <person name="Gao Y."/>
            <person name="Liu J."/>
            <person name="Shao H."/>
            <person name="Ye R."/>
            <person name="Li L."/>
            <person name="Wei W."/>
            <person name="Wang X."/>
            <person name="Wang C."/>
            <person name="Yang T."/>
            <person name="Huo Q."/>
            <person name="Li W."/>
            <person name="Guo W."/>
            <person name="Chen H."/>
            <person name="Zhou L."/>
            <person name="Ni X."/>
            <person name="Tian J."/>
            <person name="Zhou Y."/>
            <person name="Sheng Y."/>
            <person name="Liu T."/>
            <person name="Pan Y."/>
            <person name="Xia L."/>
            <person name="Li J."/>
            <person name="Zhao F."/>
            <person name="Cao W."/>
        </authorList>
    </citation>
    <scope>NUCLEOTIDE SEQUENCE</scope>
    <source>
        <strain evidence="1">Hyas-2018</strain>
    </source>
</reference>
<evidence type="ECO:0000313" key="1">
    <source>
        <dbReference type="EMBL" id="KAH6921510.1"/>
    </source>
</evidence>
<name>A0ACB7RHC6_HYAAI</name>
<proteinExistence type="predicted"/>
<gene>
    <name evidence="1" type="ORF">HPB50_002090</name>
</gene>
<accession>A0ACB7RHC6</accession>
<protein>
    <submittedName>
        <fullName evidence="1">Uncharacterized protein</fullName>
    </submittedName>
</protein>
<dbReference type="EMBL" id="CM023489">
    <property type="protein sequence ID" value="KAH6921510.1"/>
    <property type="molecule type" value="Genomic_DNA"/>
</dbReference>
<sequence length="692" mass="77458">MSGEVPKTHKKRPKESASHVKDEHKRPSRPSLSQPKSTASRRRASRPALLHRRQSTAPRRRTLPLAADPSKSKEHADATTVATTAALTEGQKSKAGRRHSKMSHRGQEHGHDKLSGVDLSALGIIDPAKEAKRRKHRKAIRAFLADGTVITVVIIAGLVVLASVLAWRQRTRTAMYLSRCVTAECEKYATLMSNAIDEKKLPCDNYYEHVCSIARIHLKSIPSTIERIRLASLKEEATTLLAMKVPETGQSPLQKAAAYLQACESIMNRSNIDEVRTALRKGGIMWPDYVHPSASLIDAIFYMSASLHTTVLFGVEVNYGADGKGPPTVVIGLDKEFTSVLHMMVKQRRTKRILGHFKLTYHNFAPTPELASDTKRFQQLFDDYIEVSNSFKNGTSYEGSATDSEDLVLKPRDIATMAPSTDYKTWDVALWRHFHVTFDDVASVVIRHPGYFKAVFLAYVKFGASKLLDVFGWLCIQSLIQYTSWKLLTSYHFSSEEQALTALRKHCIEDMYGSFRFAINVDHWMSVPESTIKEVRGMADDVWRALQELLGEEQRTLIGSGVAPSRSAYLQALFRHRRLSKSDKVVPFYASVPALTKNPLYDYIAVKNAMATHIRDPQFKDMNLAGQIEHSGSLRGYSLTPRDLRFPWMGPGRLYALALAGLGVRMAATLYYQSLASQHNATATNDANLRQG</sequence>
<keyword evidence="2" id="KW-1185">Reference proteome</keyword>
<organism evidence="1 2">
    <name type="scientific">Hyalomma asiaticum</name>
    <name type="common">Tick</name>
    <dbReference type="NCBI Taxonomy" id="266040"/>
    <lineage>
        <taxon>Eukaryota</taxon>
        <taxon>Metazoa</taxon>
        <taxon>Ecdysozoa</taxon>
        <taxon>Arthropoda</taxon>
        <taxon>Chelicerata</taxon>
        <taxon>Arachnida</taxon>
        <taxon>Acari</taxon>
        <taxon>Parasitiformes</taxon>
        <taxon>Ixodida</taxon>
        <taxon>Ixodoidea</taxon>
        <taxon>Ixodidae</taxon>
        <taxon>Hyalomminae</taxon>
        <taxon>Hyalomma</taxon>
    </lineage>
</organism>
<comment type="caution">
    <text evidence="1">The sequence shown here is derived from an EMBL/GenBank/DDBJ whole genome shotgun (WGS) entry which is preliminary data.</text>
</comment>